<keyword evidence="6" id="KW-1185">Reference proteome</keyword>
<evidence type="ECO:0000259" key="4">
    <source>
        <dbReference type="PROSITE" id="PS51118"/>
    </source>
</evidence>
<accession>A0A6I4W277</accession>
<dbReference type="EMBL" id="WUTW01000001">
    <property type="protein sequence ID" value="MXQ63521.1"/>
    <property type="molecule type" value="Genomic_DNA"/>
</dbReference>
<dbReference type="Pfam" id="PF01638">
    <property type="entry name" value="HxlR"/>
    <property type="match status" value="1"/>
</dbReference>
<dbReference type="SUPFAM" id="SSF46785">
    <property type="entry name" value="Winged helix' DNA-binding domain"/>
    <property type="match status" value="1"/>
</dbReference>
<comment type="caution">
    <text evidence="5">The sequence shown here is derived from an EMBL/GenBank/DDBJ whole genome shotgun (WGS) entry which is preliminary data.</text>
</comment>
<reference evidence="5 6" key="1">
    <citation type="submission" date="2019-12" db="EMBL/GenBank/DDBJ databases">
        <title>Nocardia macrotermitis sp. nov. and Nocardia aurantia sp. nov., isolated from the gut of the fungus growing-termite Macrotermes natalensis.</title>
        <authorList>
            <person name="Christine B."/>
            <person name="Rene B."/>
        </authorList>
    </citation>
    <scope>NUCLEOTIDE SEQUENCE [LARGE SCALE GENOMIC DNA]</scope>
    <source>
        <strain evidence="5 6">DSM 102126</strain>
    </source>
</reference>
<dbReference type="RefSeq" id="WP_161101667.1">
    <property type="nucleotide sequence ID" value="NZ_JBHLYI010000012.1"/>
</dbReference>
<dbReference type="InterPro" id="IPR002577">
    <property type="entry name" value="HTH_HxlR"/>
</dbReference>
<evidence type="ECO:0000313" key="6">
    <source>
        <dbReference type="Proteomes" id="UP000431901"/>
    </source>
</evidence>
<name>A0A6I4W277_9ACTN</name>
<evidence type="ECO:0000256" key="3">
    <source>
        <dbReference type="ARBA" id="ARBA00023163"/>
    </source>
</evidence>
<dbReference type="InterPro" id="IPR036388">
    <property type="entry name" value="WH-like_DNA-bd_sf"/>
</dbReference>
<dbReference type="OrthoDB" id="370168at2"/>
<evidence type="ECO:0000256" key="1">
    <source>
        <dbReference type="ARBA" id="ARBA00023015"/>
    </source>
</evidence>
<evidence type="ECO:0000313" key="5">
    <source>
        <dbReference type="EMBL" id="MXQ63521.1"/>
    </source>
</evidence>
<proteinExistence type="predicted"/>
<organism evidence="5 6">
    <name type="scientific">Actinomadura rayongensis</name>
    <dbReference type="NCBI Taxonomy" id="1429076"/>
    <lineage>
        <taxon>Bacteria</taxon>
        <taxon>Bacillati</taxon>
        <taxon>Actinomycetota</taxon>
        <taxon>Actinomycetes</taxon>
        <taxon>Streptosporangiales</taxon>
        <taxon>Thermomonosporaceae</taxon>
        <taxon>Actinomadura</taxon>
    </lineage>
</organism>
<dbReference type="GO" id="GO:0003677">
    <property type="term" value="F:DNA binding"/>
    <property type="evidence" value="ECO:0007669"/>
    <property type="project" value="UniProtKB-KW"/>
</dbReference>
<protein>
    <submittedName>
        <fullName evidence="5">Transcriptional regulator</fullName>
    </submittedName>
</protein>
<gene>
    <name evidence="5" type="ORF">GQ466_05715</name>
</gene>
<keyword evidence="3" id="KW-0804">Transcription</keyword>
<dbReference type="PANTHER" id="PTHR33204:SF39">
    <property type="entry name" value="TRANSCRIPTIONAL REGULATORY PROTEIN"/>
    <property type="match status" value="1"/>
</dbReference>
<dbReference type="Proteomes" id="UP000431901">
    <property type="component" value="Unassembled WGS sequence"/>
</dbReference>
<keyword evidence="2" id="KW-0238">DNA-binding</keyword>
<evidence type="ECO:0000256" key="2">
    <source>
        <dbReference type="ARBA" id="ARBA00023125"/>
    </source>
</evidence>
<dbReference type="PANTHER" id="PTHR33204">
    <property type="entry name" value="TRANSCRIPTIONAL REGULATOR, MARR FAMILY"/>
    <property type="match status" value="1"/>
</dbReference>
<sequence>MTEPLDPAMFDGCSDIDLPIRFRNKWMGKILLCLEDGRRRYSELQIPLKGITPKVLAESLRALERDGMITRIAYPGMPPRVEYELTELGRSLREPREVWCKWVDAHVHELLRARMEAEGDLRDLNAS</sequence>
<dbReference type="PROSITE" id="PS51118">
    <property type="entry name" value="HTH_HXLR"/>
    <property type="match status" value="1"/>
</dbReference>
<feature type="domain" description="HTH hxlR-type" evidence="4">
    <location>
        <begin position="13"/>
        <end position="111"/>
    </location>
</feature>
<dbReference type="InterPro" id="IPR036390">
    <property type="entry name" value="WH_DNA-bd_sf"/>
</dbReference>
<dbReference type="Gene3D" id="1.10.10.10">
    <property type="entry name" value="Winged helix-like DNA-binding domain superfamily/Winged helix DNA-binding domain"/>
    <property type="match status" value="1"/>
</dbReference>
<keyword evidence="1" id="KW-0805">Transcription regulation</keyword>
<dbReference type="AlphaFoldDB" id="A0A6I4W277"/>